<dbReference type="Proteomes" id="UP000028931">
    <property type="component" value="Chromosome"/>
</dbReference>
<dbReference type="Pfam" id="PF13279">
    <property type="entry name" value="4HBT_2"/>
    <property type="match status" value="1"/>
</dbReference>
<reference evidence="3 4" key="1">
    <citation type="submission" date="2014-07" db="EMBL/GenBank/DDBJ databases">
        <authorList>
            <person name="Lee K."/>
            <person name="Lim J.Y."/>
            <person name="Hwang I."/>
        </authorList>
    </citation>
    <scope>NUCLEOTIDE SEQUENCE [LARGE SCALE GENOMIC DNA]</scope>
    <source>
        <strain evidence="3 4">KL28</strain>
    </source>
</reference>
<dbReference type="HOGENOM" id="CLU_101141_0_1_6"/>
<name>A0A077FDN0_9PSED</name>
<gene>
    <name evidence="3" type="ORF">PSAKL28_27620</name>
</gene>
<dbReference type="AlphaFoldDB" id="A0A077FDN0"/>
<evidence type="ECO:0000313" key="4">
    <source>
        <dbReference type="Proteomes" id="UP000028931"/>
    </source>
</evidence>
<proteinExistence type="inferred from homology"/>
<evidence type="ECO:0000256" key="1">
    <source>
        <dbReference type="ARBA" id="ARBA00005953"/>
    </source>
</evidence>
<comment type="similarity">
    <text evidence="1">Belongs to the 4-hydroxybenzoyl-CoA thioesterase family.</text>
</comment>
<dbReference type="RefSeq" id="WP_038611380.1">
    <property type="nucleotide sequence ID" value="NZ_CP009048.1"/>
</dbReference>
<organism evidence="3 4">
    <name type="scientific">Pseudomonas alkylphenolica</name>
    <dbReference type="NCBI Taxonomy" id="237609"/>
    <lineage>
        <taxon>Bacteria</taxon>
        <taxon>Pseudomonadati</taxon>
        <taxon>Pseudomonadota</taxon>
        <taxon>Gammaproteobacteria</taxon>
        <taxon>Pseudomonadales</taxon>
        <taxon>Pseudomonadaceae</taxon>
        <taxon>Pseudomonas</taxon>
    </lineage>
</organism>
<dbReference type="GO" id="GO:0047617">
    <property type="term" value="F:fatty acyl-CoA hydrolase activity"/>
    <property type="evidence" value="ECO:0007669"/>
    <property type="project" value="TreeGrafter"/>
</dbReference>
<dbReference type="SUPFAM" id="SSF54637">
    <property type="entry name" value="Thioesterase/thiol ester dehydrase-isomerase"/>
    <property type="match status" value="1"/>
</dbReference>
<dbReference type="OrthoDB" id="9799036at2"/>
<keyword evidence="2" id="KW-0378">Hydrolase</keyword>
<accession>A0A077FDN0</accession>
<sequence length="145" mass="16380">MSEKAYRPRREDFRRFYTLGTRWGDHDSYGHVQNVVYYSFFDSAISQFLVAQGTLDIDSSPVIGLIVESSCTFFSSITFPDQVTVGLRIAHLGSSSARYELGIFRNDEAEVSALGYVVYVYVDRASNKSTAIPELVRAELRKLTD</sequence>
<dbReference type="PANTHER" id="PTHR31793:SF27">
    <property type="entry name" value="NOVEL THIOESTERASE SUPERFAMILY DOMAIN AND SAPOSIN A-TYPE DOMAIN CONTAINING PROTEIN (0610012H03RIK)"/>
    <property type="match status" value="1"/>
</dbReference>
<evidence type="ECO:0000313" key="3">
    <source>
        <dbReference type="EMBL" id="AIL61954.1"/>
    </source>
</evidence>
<dbReference type="eggNOG" id="COG0824">
    <property type="taxonomic scope" value="Bacteria"/>
</dbReference>
<dbReference type="KEGG" id="palk:PSAKL28_27620"/>
<dbReference type="PANTHER" id="PTHR31793">
    <property type="entry name" value="4-HYDROXYBENZOYL-COA THIOESTERASE FAMILY MEMBER"/>
    <property type="match status" value="1"/>
</dbReference>
<dbReference type="EMBL" id="CP009048">
    <property type="protein sequence ID" value="AIL61954.1"/>
    <property type="molecule type" value="Genomic_DNA"/>
</dbReference>
<dbReference type="CDD" id="cd00586">
    <property type="entry name" value="4HBT"/>
    <property type="match status" value="1"/>
</dbReference>
<protein>
    <submittedName>
        <fullName evidence="3">Thioesterase</fullName>
    </submittedName>
</protein>
<evidence type="ECO:0000256" key="2">
    <source>
        <dbReference type="ARBA" id="ARBA00022801"/>
    </source>
</evidence>
<dbReference type="InterPro" id="IPR050563">
    <property type="entry name" value="4-hydroxybenzoyl-CoA_TE"/>
</dbReference>
<dbReference type="Gene3D" id="3.10.129.10">
    <property type="entry name" value="Hotdog Thioesterase"/>
    <property type="match status" value="1"/>
</dbReference>
<dbReference type="InterPro" id="IPR029069">
    <property type="entry name" value="HotDog_dom_sf"/>
</dbReference>